<dbReference type="PANTHER" id="PTHR30055:SF234">
    <property type="entry name" value="HTH-TYPE TRANSCRIPTIONAL REGULATOR BETI"/>
    <property type="match status" value="1"/>
</dbReference>
<evidence type="ECO:0000256" key="3">
    <source>
        <dbReference type="ARBA" id="ARBA00023163"/>
    </source>
</evidence>
<gene>
    <name evidence="6" type="ORF">IHE39_21445</name>
</gene>
<protein>
    <submittedName>
        <fullName evidence="6">TetR/AcrR family transcriptional regulator</fullName>
    </submittedName>
</protein>
<name>A0ABR9GT69_9HYPH</name>
<dbReference type="Gene3D" id="1.10.357.10">
    <property type="entry name" value="Tetracycline Repressor, domain 2"/>
    <property type="match status" value="1"/>
</dbReference>
<dbReference type="PROSITE" id="PS50977">
    <property type="entry name" value="HTH_TETR_2"/>
    <property type="match status" value="1"/>
</dbReference>
<dbReference type="PRINTS" id="PR00455">
    <property type="entry name" value="HTHTETR"/>
</dbReference>
<dbReference type="PANTHER" id="PTHR30055">
    <property type="entry name" value="HTH-TYPE TRANSCRIPTIONAL REGULATOR RUTR"/>
    <property type="match status" value="1"/>
</dbReference>
<keyword evidence="7" id="KW-1185">Reference proteome</keyword>
<comment type="caution">
    <text evidence="6">The sequence shown here is derived from an EMBL/GenBank/DDBJ whole genome shotgun (WGS) entry which is preliminary data.</text>
</comment>
<dbReference type="InterPro" id="IPR039536">
    <property type="entry name" value="TetR_C_Proteobacteria"/>
</dbReference>
<evidence type="ECO:0000256" key="4">
    <source>
        <dbReference type="PROSITE-ProRule" id="PRU00335"/>
    </source>
</evidence>
<proteinExistence type="predicted"/>
<evidence type="ECO:0000313" key="6">
    <source>
        <dbReference type="EMBL" id="MBE1206864.1"/>
    </source>
</evidence>
<dbReference type="Pfam" id="PF00440">
    <property type="entry name" value="TetR_N"/>
    <property type="match status" value="1"/>
</dbReference>
<dbReference type="InterPro" id="IPR050109">
    <property type="entry name" value="HTH-type_TetR-like_transc_reg"/>
</dbReference>
<dbReference type="InterPro" id="IPR009057">
    <property type="entry name" value="Homeodomain-like_sf"/>
</dbReference>
<reference evidence="6 7" key="1">
    <citation type="submission" date="2020-09" db="EMBL/GenBank/DDBJ databases">
        <title>Draft Genome Sequence of Aminobacter carboxidus type strain DSM 1086, a soil Gram-negative carboxydobacterium.</title>
        <authorList>
            <person name="Turrini P."/>
            <person name="Tescari M."/>
            <person name="Artuso I."/>
            <person name="Lugli G.A."/>
            <person name="Frangipani E."/>
            <person name="Ventura M."/>
            <person name="Visca P."/>
        </authorList>
    </citation>
    <scope>NUCLEOTIDE SEQUENCE [LARGE SCALE GENOMIC DNA]</scope>
    <source>
        <strain evidence="6 7">DSM 1086</strain>
    </source>
</reference>
<dbReference type="RefSeq" id="WP_192567978.1">
    <property type="nucleotide sequence ID" value="NZ_JACZEP010000007.1"/>
</dbReference>
<sequence>MLQAVTEMMEGDGPTARQQDVLDAVLRLLVEEGDRLTMTAVARRASCSKETLYKWFGDRDGLLTATVQWQASKVRVPPVDRNGLDLASLTSSLERFASDWLRVISSDTSIALNRVGVVHAGSEKRDLGAIVLERGRFALGRRLKPVLEAGREAELLEFDDAETAFRTFFGLVARDVQIRLLLGDRLELTEAGIDGDAVRATQQFLALHGAKTGPMAL</sequence>
<feature type="DNA-binding region" description="H-T-H motif" evidence="4">
    <location>
        <begin position="37"/>
        <end position="56"/>
    </location>
</feature>
<keyword evidence="1" id="KW-0805">Transcription regulation</keyword>
<evidence type="ECO:0000256" key="2">
    <source>
        <dbReference type="ARBA" id="ARBA00023125"/>
    </source>
</evidence>
<keyword evidence="2 4" id="KW-0238">DNA-binding</keyword>
<accession>A0ABR9GT69</accession>
<keyword evidence="3" id="KW-0804">Transcription</keyword>
<dbReference type="SUPFAM" id="SSF46689">
    <property type="entry name" value="Homeodomain-like"/>
    <property type="match status" value="1"/>
</dbReference>
<dbReference type="Pfam" id="PF14246">
    <property type="entry name" value="TetR_C_7"/>
    <property type="match status" value="1"/>
</dbReference>
<evidence type="ECO:0000256" key="1">
    <source>
        <dbReference type="ARBA" id="ARBA00023015"/>
    </source>
</evidence>
<evidence type="ECO:0000259" key="5">
    <source>
        <dbReference type="PROSITE" id="PS50977"/>
    </source>
</evidence>
<evidence type="ECO:0000313" key="7">
    <source>
        <dbReference type="Proteomes" id="UP000598227"/>
    </source>
</evidence>
<organism evidence="6 7">
    <name type="scientific">Aminobacter carboxidus</name>
    <dbReference type="NCBI Taxonomy" id="376165"/>
    <lineage>
        <taxon>Bacteria</taxon>
        <taxon>Pseudomonadati</taxon>
        <taxon>Pseudomonadota</taxon>
        <taxon>Alphaproteobacteria</taxon>
        <taxon>Hyphomicrobiales</taxon>
        <taxon>Phyllobacteriaceae</taxon>
        <taxon>Aminobacter</taxon>
    </lineage>
</organism>
<dbReference type="Proteomes" id="UP000598227">
    <property type="component" value="Unassembled WGS sequence"/>
</dbReference>
<feature type="domain" description="HTH tetR-type" evidence="5">
    <location>
        <begin position="15"/>
        <end position="74"/>
    </location>
</feature>
<dbReference type="Gene3D" id="1.10.10.60">
    <property type="entry name" value="Homeodomain-like"/>
    <property type="match status" value="1"/>
</dbReference>
<dbReference type="EMBL" id="JACZEP010000007">
    <property type="protein sequence ID" value="MBE1206864.1"/>
    <property type="molecule type" value="Genomic_DNA"/>
</dbReference>
<dbReference type="InterPro" id="IPR001647">
    <property type="entry name" value="HTH_TetR"/>
</dbReference>